<gene>
    <name evidence="5" type="ORF">NCTC503_02282</name>
</gene>
<evidence type="ECO:0000313" key="6">
    <source>
        <dbReference type="Proteomes" id="UP000308489"/>
    </source>
</evidence>
<accession>A0A4U9RR97</accession>
<evidence type="ECO:0000259" key="3">
    <source>
        <dbReference type="Pfam" id="PF02568"/>
    </source>
</evidence>
<dbReference type="InterPro" id="IPR020536">
    <property type="entry name" value="ThiI_AANH"/>
</dbReference>
<reference evidence="5 6" key="1">
    <citation type="submission" date="2019-05" db="EMBL/GenBank/DDBJ databases">
        <authorList>
            <consortium name="Pathogen Informatics"/>
        </authorList>
    </citation>
    <scope>NUCLEOTIDE SEQUENCE [LARGE SCALE GENOMIC DNA]</scope>
    <source>
        <strain evidence="5 6">NCTC503</strain>
    </source>
</reference>
<keyword evidence="5" id="KW-0489">Methyltransferase</keyword>
<dbReference type="Proteomes" id="UP000308489">
    <property type="component" value="Chromosome 1"/>
</dbReference>
<dbReference type="Gene3D" id="3.40.50.620">
    <property type="entry name" value="HUPs"/>
    <property type="match status" value="1"/>
</dbReference>
<dbReference type="Pfam" id="PF18297">
    <property type="entry name" value="NFACT-R_2"/>
    <property type="match status" value="1"/>
</dbReference>
<proteinExistence type="predicted"/>
<dbReference type="GO" id="GO:0032259">
    <property type="term" value="P:methylation"/>
    <property type="evidence" value="ECO:0007669"/>
    <property type="project" value="UniProtKB-KW"/>
</dbReference>
<evidence type="ECO:0000256" key="2">
    <source>
        <dbReference type="ARBA" id="ARBA00022840"/>
    </source>
</evidence>
<dbReference type="GO" id="GO:0004808">
    <property type="term" value="F:tRNA (5-methylaminomethyl-2-thiouridylate)(34)-methyltransferase activity"/>
    <property type="evidence" value="ECO:0007669"/>
    <property type="project" value="UniProtKB-EC"/>
</dbReference>
<evidence type="ECO:0000256" key="1">
    <source>
        <dbReference type="ARBA" id="ARBA00022741"/>
    </source>
</evidence>
<dbReference type="InterPro" id="IPR014729">
    <property type="entry name" value="Rossmann-like_a/b/a_fold"/>
</dbReference>
<keyword evidence="5" id="KW-0808">Transferase</keyword>
<keyword evidence="6" id="KW-1185">Reference proteome</keyword>
<keyword evidence="1" id="KW-0547">Nucleotide-binding</keyword>
<dbReference type="SUPFAM" id="SSF52402">
    <property type="entry name" value="Adenine nucleotide alpha hydrolases-like"/>
    <property type="match status" value="1"/>
</dbReference>
<dbReference type="Pfam" id="PF02568">
    <property type="entry name" value="ThiI"/>
    <property type="match status" value="1"/>
</dbReference>
<feature type="domain" description="NFACT protein RNA binding" evidence="4">
    <location>
        <begin position="232"/>
        <end position="335"/>
    </location>
</feature>
<dbReference type="EC" id="2.1.1.61" evidence="5"/>
<dbReference type="InterPro" id="IPR059101">
    <property type="entry name" value="NFACT-R_2"/>
</dbReference>
<keyword evidence="2" id="KW-0067">ATP-binding</keyword>
<dbReference type="EMBL" id="LR590481">
    <property type="protein sequence ID" value="VTQ94218.1"/>
    <property type="molecule type" value="Genomic_DNA"/>
</dbReference>
<evidence type="ECO:0000313" key="5">
    <source>
        <dbReference type="EMBL" id="VTQ94218.1"/>
    </source>
</evidence>
<dbReference type="AlphaFoldDB" id="A0A4U9RR97"/>
<dbReference type="GO" id="GO:0005524">
    <property type="term" value="F:ATP binding"/>
    <property type="evidence" value="ECO:0007669"/>
    <property type="project" value="UniProtKB-KW"/>
</dbReference>
<dbReference type="PANTHER" id="PTHR11933">
    <property type="entry name" value="TRNA 5-METHYLAMINOMETHYL-2-THIOURIDYLATE -METHYLTRANSFERASE"/>
    <property type="match status" value="1"/>
</dbReference>
<sequence>MVSRRGERDNMTRAVAMISGGLDSILAAKLIKEQDIEVIGICFKSFFFNEEHAKRMTKQIEIPLEVIDFSTEHLEMVKNPKHGYGKNMNPCIDCHAMMMKYSGELLEKFNADFIITGEVLNQRPMSQNKSALQLVKKESGIGNKILRPLCALNLEPTEMEEEGLVDRSKLLNISGRNRKVQMELAEKWGIIDYPSPAGGCKLTEPNFSKRLKDLLRHREDVTSREIELLKIGRHFRVSNSSKIISTRIKEETEILKKLLIKEDVYMLAKDFKGSLVVIIGERTKEDIEFAAKVTSRYSKGKDKESIKVKYGQFGEALSNTIESKSATEEELKKYMI</sequence>
<protein>
    <submittedName>
        <fullName evidence="5">tRNA (5-methyl aminomethyl-2-thiouridylate)-methyltransferase</fullName>
        <ecNumber evidence="5">2.1.1.61</ecNumber>
    </submittedName>
</protein>
<dbReference type="GO" id="GO:0004810">
    <property type="term" value="F:CCA tRNA nucleotidyltransferase activity"/>
    <property type="evidence" value="ECO:0007669"/>
    <property type="project" value="InterPro"/>
</dbReference>
<dbReference type="KEGG" id="hhw:NCTC503_02282"/>
<organism evidence="5 6">
    <name type="scientific">Hathewaya histolytica</name>
    <name type="common">Clostridium histolyticum</name>
    <dbReference type="NCBI Taxonomy" id="1498"/>
    <lineage>
        <taxon>Bacteria</taxon>
        <taxon>Bacillati</taxon>
        <taxon>Bacillota</taxon>
        <taxon>Clostridia</taxon>
        <taxon>Eubacteriales</taxon>
        <taxon>Clostridiaceae</taxon>
        <taxon>Hathewaya</taxon>
    </lineage>
</organism>
<evidence type="ECO:0000259" key="4">
    <source>
        <dbReference type="Pfam" id="PF18297"/>
    </source>
</evidence>
<name>A0A4U9RR97_HATHI</name>
<dbReference type="PANTHER" id="PTHR11933:SF6">
    <property type="entry name" value="THIL AANH DOMAIN-CONTAINING PROTEIN"/>
    <property type="match status" value="1"/>
</dbReference>
<feature type="domain" description="Thil AANH" evidence="3">
    <location>
        <begin position="13"/>
        <end position="153"/>
    </location>
</feature>